<protein>
    <recommendedName>
        <fullName evidence="2">HTH cro/C1-type domain-containing protein</fullName>
    </recommendedName>
</protein>
<keyword evidence="4" id="KW-1185">Reference proteome</keyword>
<name>A0ABN3TDH4_9ACTN</name>
<organism evidence="3 4">
    <name type="scientific">Streptomyces violaceolatus</name>
    <dbReference type="NCBI Taxonomy" id="67378"/>
    <lineage>
        <taxon>Bacteria</taxon>
        <taxon>Bacillati</taxon>
        <taxon>Actinomycetota</taxon>
        <taxon>Actinomycetes</taxon>
        <taxon>Kitasatosporales</taxon>
        <taxon>Streptomycetaceae</taxon>
        <taxon>Streptomyces</taxon>
        <taxon>Streptomyces violaceoruber group</taxon>
    </lineage>
</organism>
<dbReference type="Proteomes" id="UP001499989">
    <property type="component" value="Unassembled WGS sequence"/>
</dbReference>
<dbReference type="RefSeq" id="WP_344572323.1">
    <property type="nucleotide sequence ID" value="NZ_BAAASK010000031.1"/>
</dbReference>
<dbReference type="Pfam" id="PF13560">
    <property type="entry name" value="HTH_31"/>
    <property type="match status" value="1"/>
</dbReference>
<evidence type="ECO:0000313" key="3">
    <source>
        <dbReference type="EMBL" id="GAA2700073.1"/>
    </source>
</evidence>
<dbReference type="CDD" id="cd00093">
    <property type="entry name" value="HTH_XRE"/>
    <property type="match status" value="1"/>
</dbReference>
<evidence type="ECO:0000256" key="1">
    <source>
        <dbReference type="SAM" id="MobiDB-lite"/>
    </source>
</evidence>
<gene>
    <name evidence="3" type="ORF">GCM10010310_67820</name>
</gene>
<feature type="region of interest" description="Disordered" evidence="1">
    <location>
        <begin position="64"/>
        <end position="109"/>
    </location>
</feature>
<feature type="compositionally biased region" description="Low complexity" evidence="1">
    <location>
        <begin position="69"/>
        <end position="79"/>
    </location>
</feature>
<evidence type="ECO:0000313" key="4">
    <source>
        <dbReference type="Proteomes" id="UP001499989"/>
    </source>
</evidence>
<dbReference type="SMART" id="SM00530">
    <property type="entry name" value="HTH_XRE"/>
    <property type="match status" value="1"/>
</dbReference>
<dbReference type="EMBL" id="BAAASK010000031">
    <property type="protein sequence ID" value="GAA2700073.1"/>
    <property type="molecule type" value="Genomic_DNA"/>
</dbReference>
<proteinExistence type="predicted"/>
<dbReference type="SUPFAM" id="SSF47413">
    <property type="entry name" value="lambda repressor-like DNA-binding domains"/>
    <property type="match status" value="1"/>
</dbReference>
<dbReference type="InterPro" id="IPR010982">
    <property type="entry name" value="Lambda_DNA-bd_dom_sf"/>
</dbReference>
<dbReference type="InterPro" id="IPR001387">
    <property type="entry name" value="Cro/C1-type_HTH"/>
</dbReference>
<sequence>MPSVPFGHALQLHRTRAGLSLSGLAALVHYSPSYLSRVETGERRPSHQLARLCDTALDTGGELSGLVVPSARRTAASPAPKRRADANQEPPGTGGGSGTLPPSTSCPVAIPAADDEEVRTTTHFAVHLAALRRLGQRVPPAPVLRQASGAIDLLTVLARAASSPEVRRQYLELLAFYCEFAGWMAQESGSLSDAERWIERTEELAAEAGAFDLAGHTLIRRAGLALYQADAHKVTEYAAEAGRRGTNARVRALAAFREAQGLALAGSGELCGAALEQAGELLERAAGSAFEGSRGTDGETGPGARTRPFGLIVGSEYTPHLGDLVGGWCLYDLGRPDEAASMLSAGLGQLPVRVTRFRALFTARLALALTAAGELDASVPVVEGLLRDSAGLCSHAMRTQLRMLAASLRRRHARPGMRELQARVTAALHCEGCTTAT</sequence>
<reference evidence="3 4" key="1">
    <citation type="journal article" date="2019" name="Int. J. Syst. Evol. Microbiol.">
        <title>The Global Catalogue of Microorganisms (GCM) 10K type strain sequencing project: providing services to taxonomists for standard genome sequencing and annotation.</title>
        <authorList>
            <consortium name="The Broad Institute Genomics Platform"/>
            <consortium name="The Broad Institute Genome Sequencing Center for Infectious Disease"/>
            <person name="Wu L."/>
            <person name="Ma J."/>
        </authorList>
    </citation>
    <scope>NUCLEOTIDE SEQUENCE [LARGE SCALE GENOMIC DNA]</scope>
    <source>
        <strain evidence="3 4">JCM 4531</strain>
    </source>
</reference>
<feature type="domain" description="HTH cro/C1-type" evidence="2">
    <location>
        <begin position="10"/>
        <end position="63"/>
    </location>
</feature>
<accession>A0ABN3TDH4</accession>
<dbReference type="Gene3D" id="1.10.260.40">
    <property type="entry name" value="lambda repressor-like DNA-binding domains"/>
    <property type="match status" value="1"/>
</dbReference>
<dbReference type="PROSITE" id="PS50943">
    <property type="entry name" value="HTH_CROC1"/>
    <property type="match status" value="1"/>
</dbReference>
<comment type="caution">
    <text evidence="3">The sequence shown here is derived from an EMBL/GenBank/DDBJ whole genome shotgun (WGS) entry which is preliminary data.</text>
</comment>
<evidence type="ECO:0000259" key="2">
    <source>
        <dbReference type="PROSITE" id="PS50943"/>
    </source>
</evidence>